<dbReference type="Proteomes" id="UP000752012">
    <property type="component" value="Unassembled WGS sequence"/>
</dbReference>
<accession>A0A969TWK8</accession>
<feature type="domain" description="CYTH" evidence="1">
    <location>
        <begin position="4"/>
        <end position="190"/>
    </location>
</feature>
<dbReference type="Pfam" id="PF01928">
    <property type="entry name" value="CYTH"/>
    <property type="match status" value="1"/>
</dbReference>
<protein>
    <submittedName>
        <fullName evidence="2">CYTH domain-containing protein</fullName>
    </submittedName>
</protein>
<dbReference type="SMART" id="SM01118">
    <property type="entry name" value="CYTH"/>
    <property type="match status" value="1"/>
</dbReference>
<dbReference type="PIRSF" id="PIRSF012526">
    <property type="entry name" value="CYTH_UCP012526"/>
    <property type="match status" value="1"/>
</dbReference>
<dbReference type="SUPFAM" id="SSF55154">
    <property type="entry name" value="CYTH-like phosphatases"/>
    <property type="match status" value="1"/>
</dbReference>
<proteinExistence type="predicted"/>
<evidence type="ECO:0000259" key="1">
    <source>
        <dbReference type="PROSITE" id="PS51707"/>
    </source>
</evidence>
<dbReference type="RefSeq" id="WP_168009304.1">
    <property type="nucleotide sequence ID" value="NZ_JAATHJ010000040.1"/>
</dbReference>
<name>A0A969TWK8_9BACI</name>
<gene>
    <name evidence="2" type="ORF">HCN83_16420</name>
</gene>
<dbReference type="PROSITE" id="PS51707">
    <property type="entry name" value="CYTH"/>
    <property type="match status" value="1"/>
</dbReference>
<dbReference type="Gene3D" id="2.40.320.10">
    <property type="entry name" value="Hypothetical Protein Pfu-838710-001"/>
    <property type="match status" value="1"/>
</dbReference>
<comment type="caution">
    <text evidence="2">The sequence shown here is derived from an EMBL/GenBank/DDBJ whole genome shotgun (WGS) entry which is preliminary data.</text>
</comment>
<organism evidence="2 3">
    <name type="scientific">Alkalicoccus luteus</name>
    <dbReference type="NCBI Taxonomy" id="1237094"/>
    <lineage>
        <taxon>Bacteria</taxon>
        <taxon>Bacillati</taxon>
        <taxon>Bacillota</taxon>
        <taxon>Bacilli</taxon>
        <taxon>Bacillales</taxon>
        <taxon>Bacillaceae</taxon>
        <taxon>Alkalicoccus</taxon>
    </lineage>
</organism>
<evidence type="ECO:0000313" key="3">
    <source>
        <dbReference type="Proteomes" id="UP000752012"/>
    </source>
</evidence>
<reference evidence="2 3" key="1">
    <citation type="submission" date="2020-03" db="EMBL/GenBank/DDBJ databases">
        <title>Assessment of the enzymatic potential of alkaline-tolerant lipase obtained from Bacillus luteus H11 (technogenic soil) for the bioremediation of saline soils contaminated with petroleum substances.</title>
        <authorList>
            <person name="Kalwasinska A."/>
        </authorList>
    </citation>
    <scope>NUCLEOTIDE SEQUENCE [LARGE SCALE GENOMIC DNA]</scope>
    <source>
        <strain evidence="2 3">H11</strain>
    </source>
</reference>
<dbReference type="CDD" id="cd07762">
    <property type="entry name" value="CYTH-like_Pase_1"/>
    <property type="match status" value="1"/>
</dbReference>
<evidence type="ECO:0000313" key="2">
    <source>
        <dbReference type="EMBL" id="NJP39156.1"/>
    </source>
</evidence>
<dbReference type="InterPro" id="IPR009195">
    <property type="entry name" value="Uncharacterised_YjbK"/>
</dbReference>
<dbReference type="EMBL" id="JAATHJ010000040">
    <property type="protein sequence ID" value="NJP39156.1"/>
    <property type="molecule type" value="Genomic_DNA"/>
</dbReference>
<dbReference type="AlphaFoldDB" id="A0A969TWK8"/>
<sequence length="191" mass="22203">MPQEMEIEFKQLLTKATYEKMIKYYQMPKPFRQENHYFETADMALREAGAALRIRVKTGSLEFTLKQPSGKGLLETNQQVSAEAFEALKQSGQLPEGETAEQLCSFLGFEPSLKWLGSLVTDRTEKRIPEGLLVFDKSMYAGTTDYELEFEAASYEEGKLFFENFLVEWKLSWNTPDNKIRRFYRAAYEQL</sequence>
<dbReference type="InterPro" id="IPR023577">
    <property type="entry name" value="CYTH_domain"/>
</dbReference>
<keyword evidence="3" id="KW-1185">Reference proteome</keyword>
<dbReference type="InterPro" id="IPR033469">
    <property type="entry name" value="CYTH-like_dom_sf"/>
</dbReference>